<keyword evidence="7 9" id="KW-0472">Membrane</keyword>
<evidence type="ECO:0000256" key="2">
    <source>
        <dbReference type="ARBA" id="ARBA00022448"/>
    </source>
</evidence>
<keyword evidence="5 9" id="KW-0812">Transmembrane</keyword>
<keyword evidence="4" id="KW-0997">Cell inner membrane</keyword>
<dbReference type="PANTHER" id="PTHR35011">
    <property type="entry name" value="2,3-DIKETO-L-GULONATE TRAP TRANSPORTER SMALL PERMEASE PROTEIN YIAM"/>
    <property type="match status" value="1"/>
</dbReference>
<proteinExistence type="inferred from homology"/>
<keyword evidence="3" id="KW-1003">Cell membrane</keyword>
<dbReference type="InterPro" id="IPR055348">
    <property type="entry name" value="DctQ"/>
</dbReference>
<feature type="transmembrane region" description="Helical" evidence="9">
    <location>
        <begin position="137"/>
        <end position="158"/>
    </location>
</feature>
<dbReference type="Proteomes" id="UP000787672">
    <property type="component" value="Unassembled WGS sequence"/>
</dbReference>
<reference evidence="11 12" key="1">
    <citation type="submission" date="2021-06" db="EMBL/GenBank/DDBJ databases">
        <authorList>
            <person name="Sun Q."/>
            <person name="Li D."/>
        </authorList>
    </citation>
    <scope>NUCLEOTIDE SEQUENCE [LARGE SCALE GENOMIC DNA]</scope>
    <source>
        <strain evidence="11 12">MSJ-2</strain>
    </source>
</reference>
<name>A0ABS6F7V0_9FIRM</name>
<keyword evidence="2" id="KW-0813">Transport</keyword>
<comment type="caution">
    <text evidence="11">The sequence shown here is derived from an EMBL/GenBank/DDBJ whole genome shotgun (WGS) entry which is preliminary data.</text>
</comment>
<evidence type="ECO:0000256" key="3">
    <source>
        <dbReference type="ARBA" id="ARBA00022475"/>
    </source>
</evidence>
<gene>
    <name evidence="11" type="ORF">KQI82_04225</name>
</gene>
<keyword evidence="12" id="KW-1185">Reference proteome</keyword>
<dbReference type="EMBL" id="JAHLQN010000001">
    <property type="protein sequence ID" value="MBU5626128.1"/>
    <property type="molecule type" value="Genomic_DNA"/>
</dbReference>
<dbReference type="InterPro" id="IPR007387">
    <property type="entry name" value="TRAP_DctQ"/>
</dbReference>
<evidence type="ECO:0000256" key="7">
    <source>
        <dbReference type="ARBA" id="ARBA00023136"/>
    </source>
</evidence>
<sequence length="176" mass="20303">MDKISKSFVNSVDRLSHLIGEIGKWFLMVMVFSLMFEVIARYFFKAPTIWAADVCEQCMILLGSIGGAYSYLYDQFVRIDLLYEKLSLRRRAILDICTFVIFAIFMYMVVTTNFEAMFTAYEINITSPTIMRIPYGYGRTAVAIGSVLLALQGISILIKNIHVLRYNEPYPQLYHN</sequence>
<comment type="subcellular location">
    <subcellularLocation>
        <location evidence="1">Cell inner membrane</location>
        <topology evidence="1">Multi-pass membrane protein</topology>
    </subcellularLocation>
</comment>
<dbReference type="PANTHER" id="PTHR35011:SF4">
    <property type="entry name" value="SLL1102 PROTEIN"/>
    <property type="match status" value="1"/>
</dbReference>
<evidence type="ECO:0000256" key="4">
    <source>
        <dbReference type="ARBA" id="ARBA00022519"/>
    </source>
</evidence>
<evidence type="ECO:0000313" key="12">
    <source>
        <dbReference type="Proteomes" id="UP000787672"/>
    </source>
</evidence>
<evidence type="ECO:0000259" key="10">
    <source>
        <dbReference type="Pfam" id="PF04290"/>
    </source>
</evidence>
<accession>A0ABS6F7V0</accession>
<evidence type="ECO:0000313" key="11">
    <source>
        <dbReference type="EMBL" id="MBU5626128.1"/>
    </source>
</evidence>
<dbReference type="Pfam" id="PF04290">
    <property type="entry name" value="DctQ"/>
    <property type="match status" value="1"/>
</dbReference>
<evidence type="ECO:0000256" key="5">
    <source>
        <dbReference type="ARBA" id="ARBA00022692"/>
    </source>
</evidence>
<feature type="domain" description="Tripartite ATP-independent periplasmic transporters DctQ component" evidence="10">
    <location>
        <begin position="30"/>
        <end position="159"/>
    </location>
</feature>
<feature type="transmembrane region" description="Helical" evidence="9">
    <location>
        <begin position="25"/>
        <end position="44"/>
    </location>
</feature>
<keyword evidence="6 9" id="KW-1133">Transmembrane helix</keyword>
<evidence type="ECO:0000256" key="6">
    <source>
        <dbReference type="ARBA" id="ARBA00022989"/>
    </source>
</evidence>
<feature type="transmembrane region" description="Helical" evidence="9">
    <location>
        <begin position="92"/>
        <end position="110"/>
    </location>
</feature>
<comment type="similarity">
    <text evidence="8">Belongs to the TRAP transporter small permease family.</text>
</comment>
<evidence type="ECO:0000256" key="1">
    <source>
        <dbReference type="ARBA" id="ARBA00004429"/>
    </source>
</evidence>
<evidence type="ECO:0000256" key="9">
    <source>
        <dbReference type="SAM" id="Phobius"/>
    </source>
</evidence>
<dbReference type="RefSeq" id="WP_216559124.1">
    <property type="nucleotide sequence ID" value="NZ_JAHLQN010000001.1"/>
</dbReference>
<protein>
    <submittedName>
        <fullName evidence="11">TRAP transporter small permease subunit</fullName>
    </submittedName>
</protein>
<organism evidence="11 12">
    <name type="scientific">Dysosmobacter acutus</name>
    <dbReference type="NCBI Taxonomy" id="2841504"/>
    <lineage>
        <taxon>Bacteria</taxon>
        <taxon>Bacillati</taxon>
        <taxon>Bacillota</taxon>
        <taxon>Clostridia</taxon>
        <taxon>Eubacteriales</taxon>
        <taxon>Oscillospiraceae</taxon>
        <taxon>Dysosmobacter</taxon>
    </lineage>
</organism>
<evidence type="ECO:0000256" key="8">
    <source>
        <dbReference type="ARBA" id="ARBA00038436"/>
    </source>
</evidence>